<dbReference type="Pfam" id="PF01255">
    <property type="entry name" value="Prenyltransf"/>
    <property type="match status" value="1"/>
</dbReference>
<comment type="cofactor">
    <cofactor evidence="1">
        <name>Mg(2+)</name>
        <dbReference type="ChEBI" id="CHEBI:18420"/>
    </cofactor>
</comment>
<dbReference type="EMBL" id="AZGY01000025">
    <property type="protein sequence ID" value="KZZ89464.1"/>
    <property type="molecule type" value="Genomic_DNA"/>
</dbReference>
<dbReference type="EC" id="2.5.1.87" evidence="5"/>
<dbReference type="UniPathway" id="UPA00378"/>
<dbReference type="GO" id="GO:1904423">
    <property type="term" value="C:dehydrodolichyl diphosphate synthase complex"/>
    <property type="evidence" value="ECO:0007669"/>
    <property type="project" value="InterPro"/>
</dbReference>
<comment type="subcellular location">
    <subcellularLocation>
        <location evidence="2">Endoplasmic reticulum membrane</location>
    </subcellularLocation>
</comment>
<evidence type="ECO:0000313" key="15">
    <source>
        <dbReference type="Proteomes" id="UP000078544"/>
    </source>
</evidence>
<comment type="catalytic activity">
    <reaction evidence="12">
        <text>n isopentenyl diphosphate + (2E,6E)-farnesyl diphosphate = a di-trans,poly-cis-polyprenyl diphosphate + n diphosphate</text>
        <dbReference type="Rhea" id="RHEA:53008"/>
        <dbReference type="Rhea" id="RHEA-COMP:19494"/>
        <dbReference type="ChEBI" id="CHEBI:33019"/>
        <dbReference type="ChEBI" id="CHEBI:128769"/>
        <dbReference type="ChEBI" id="CHEBI:136960"/>
        <dbReference type="ChEBI" id="CHEBI:175763"/>
        <dbReference type="EC" id="2.5.1.87"/>
    </reaction>
</comment>
<dbReference type="AlphaFoldDB" id="A0A167WZP3"/>
<keyword evidence="10" id="KW-1133">Transmembrane helix</keyword>
<comment type="similarity">
    <text evidence="4">Belongs to the UPP synthase family.</text>
</comment>
<evidence type="ECO:0000256" key="9">
    <source>
        <dbReference type="ARBA" id="ARBA00022842"/>
    </source>
</evidence>
<evidence type="ECO:0000256" key="3">
    <source>
        <dbReference type="ARBA" id="ARBA00004922"/>
    </source>
</evidence>
<comment type="pathway">
    <text evidence="3">Protein modification; protein glycosylation.</text>
</comment>
<feature type="region of interest" description="Disordered" evidence="13">
    <location>
        <begin position="1"/>
        <end position="30"/>
    </location>
</feature>
<evidence type="ECO:0000256" key="2">
    <source>
        <dbReference type="ARBA" id="ARBA00004586"/>
    </source>
</evidence>
<dbReference type="PANTHER" id="PTHR21528:SF0">
    <property type="entry name" value="DEHYDRODOLICHYL DIPHOSPHATE SYNTHASE COMPLEX SUBUNIT NUS1"/>
    <property type="match status" value="1"/>
</dbReference>
<accession>A0A167WZP3</accession>
<evidence type="ECO:0000256" key="4">
    <source>
        <dbReference type="ARBA" id="ARBA00005432"/>
    </source>
</evidence>
<organism evidence="14 15">
    <name type="scientific">Moelleriella libera RCEF 2490</name>
    <dbReference type="NCBI Taxonomy" id="1081109"/>
    <lineage>
        <taxon>Eukaryota</taxon>
        <taxon>Fungi</taxon>
        <taxon>Dikarya</taxon>
        <taxon>Ascomycota</taxon>
        <taxon>Pezizomycotina</taxon>
        <taxon>Sordariomycetes</taxon>
        <taxon>Hypocreomycetidae</taxon>
        <taxon>Hypocreales</taxon>
        <taxon>Clavicipitaceae</taxon>
        <taxon>Moelleriella</taxon>
    </lineage>
</organism>
<dbReference type="InterPro" id="IPR036424">
    <property type="entry name" value="UPP_synth-like_sf"/>
</dbReference>
<evidence type="ECO:0000256" key="10">
    <source>
        <dbReference type="ARBA" id="ARBA00022989"/>
    </source>
</evidence>
<keyword evidence="8" id="KW-0256">Endoplasmic reticulum</keyword>
<dbReference type="InterPro" id="IPR038887">
    <property type="entry name" value="Nus1/NgBR"/>
</dbReference>
<evidence type="ECO:0000256" key="7">
    <source>
        <dbReference type="ARBA" id="ARBA00022692"/>
    </source>
</evidence>
<dbReference type="STRING" id="1081109.A0A167WZP3"/>
<evidence type="ECO:0000256" key="5">
    <source>
        <dbReference type="ARBA" id="ARBA00012596"/>
    </source>
</evidence>
<keyword evidence="6 14" id="KW-0808">Transferase</keyword>
<keyword evidence="11" id="KW-0472">Membrane</keyword>
<dbReference type="Gene3D" id="3.40.1180.10">
    <property type="entry name" value="Decaprenyl diphosphate synthase-like"/>
    <property type="match status" value="1"/>
</dbReference>
<evidence type="ECO:0000256" key="1">
    <source>
        <dbReference type="ARBA" id="ARBA00001946"/>
    </source>
</evidence>
<dbReference type="Proteomes" id="UP000078544">
    <property type="component" value="Unassembled WGS sequence"/>
</dbReference>
<dbReference type="OrthoDB" id="19639at2759"/>
<protein>
    <recommendedName>
        <fullName evidence="5">ditrans,polycis-polyprenyl diphosphate synthase [(2E,6E)-farnesyldiphosphate specific]</fullName>
        <ecNumber evidence="5">2.5.1.87</ecNumber>
    </recommendedName>
</protein>
<evidence type="ECO:0000256" key="6">
    <source>
        <dbReference type="ARBA" id="ARBA00022679"/>
    </source>
</evidence>
<name>A0A167WZP3_9HYPO</name>
<dbReference type="SUPFAM" id="SSF64005">
    <property type="entry name" value="Undecaprenyl diphosphate synthase"/>
    <property type="match status" value="1"/>
</dbReference>
<evidence type="ECO:0000256" key="8">
    <source>
        <dbReference type="ARBA" id="ARBA00022824"/>
    </source>
</evidence>
<gene>
    <name evidence="14" type="ORF">AAL_07763</name>
</gene>
<reference evidence="14 15" key="1">
    <citation type="journal article" date="2016" name="Genome Biol. Evol.">
        <title>Divergent and convergent evolution of fungal pathogenicity.</title>
        <authorList>
            <person name="Shang Y."/>
            <person name="Xiao G."/>
            <person name="Zheng P."/>
            <person name="Cen K."/>
            <person name="Zhan S."/>
            <person name="Wang C."/>
        </authorList>
    </citation>
    <scope>NUCLEOTIDE SEQUENCE [LARGE SCALE GENOMIC DNA]</scope>
    <source>
        <strain evidence="14 15">RCEF 2490</strain>
    </source>
</reference>
<dbReference type="GO" id="GO:0005789">
    <property type="term" value="C:endoplasmic reticulum membrane"/>
    <property type="evidence" value="ECO:0007669"/>
    <property type="project" value="UniProtKB-SubCell"/>
</dbReference>
<dbReference type="PANTHER" id="PTHR21528">
    <property type="entry name" value="DEHYDRODOLICHYL DIPHOSPHATE SYNTHASE COMPLEX SUBUNIT NUS1"/>
    <property type="match status" value="1"/>
</dbReference>
<evidence type="ECO:0000313" key="14">
    <source>
        <dbReference type="EMBL" id="KZZ89464.1"/>
    </source>
</evidence>
<keyword evidence="15" id="KW-1185">Reference proteome</keyword>
<keyword evidence="9" id="KW-0460">Magnesium</keyword>
<evidence type="ECO:0000256" key="12">
    <source>
        <dbReference type="ARBA" id="ARBA00047353"/>
    </source>
</evidence>
<proteinExistence type="inferred from homology"/>
<feature type="compositionally biased region" description="Polar residues" evidence="13">
    <location>
        <begin position="1"/>
        <end position="12"/>
    </location>
</feature>
<evidence type="ECO:0000256" key="13">
    <source>
        <dbReference type="SAM" id="MobiDB-lite"/>
    </source>
</evidence>
<sequence length="309" mass="35153">MHSIDGSLTQQCRKTHLPNPNEIPTVATSKGHSQRQLHLGVRRFLKNQLSVLVFAILHSIFSLYIRLRQAFHIVSYQISSVLYYHHGTPEYIRRDVAGFSRKPKHLSAILSAEENQRPKADLNRMIDEAAELAAWCASAEIPMLSIYDKTGILKKHMPRVYEAVMQKFTFYFAGQQPSLALTSPHKEAFSSPSRPGHQYGHLRLHLISSQDGKESIVDLTRTLAEMSQRGKLSPRDVSMELIDTELSEGIMPEPDLLILFSPHVELSGYPPWQIRLTEIFCLQDNEGFGYQVFLRALQKYAAAQMRLGK</sequence>
<keyword evidence="7" id="KW-0812">Transmembrane</keyword>
<dbReference type="GO" id="GO:0045547">
    <property type="term" value="F:ditrans,polycis-polyprenyl diphosphate synthase [(2E,6E)-farnesyl diphosphate specific] activity"/>
    <property type="evidence" value="ECO:0007669"/>
    <property type="project" value="UniProtKB-EC"/>
</dbReference>
<evidence type="ECO:0000256" key="11">
    <source>
        <dbReference type="ARBA" id="ARBA00023136"/>
    </source>
</evidence>
<dbReference type="InterPro" id="IPR001441">
    <property type="entry name" value="UPP_synth-like"/>
</dbReference>
<comment type="caution">
    <text evidence="14">The sequence shown here is derived from an EMBL/GenBank/DDBJ whole genome shotgun (WGS) entry which is preliminary data.</text>
</comment>